<dbReference type="Proteomes" id="UP000231990">
    <property type="component" value="Unassembled WGS sequence"/>
</dbReference>
<evidence type="ECO:0000313" key="4">
    <source>
        <dbReference type="Proteomes" id="UP000231962"/>
    </source>
</evidence>
<evidence type="ECO:0000313" key="2">
    <source>
        <dbReference type="EMBL" id="PJZ68340.1"/>
    </source>
</evidence>
<protein>
    <submittedName>
        <fullName evidence="3">Uncharacterized protein</fullName>
    </submittedName>
</protein>
<sequence>MNMKTQRPLTSGPTIANTSLPSFLKVKKLKEVVSYYMNDKVTHALYKAVAAATSYKKVHSQNLFQAHHRVPEVGELSAIEMDFHLKRLLEDGTILQLGYFVFEDPMQPPQSKSCFVAFPEGESFDLSRIYLELLDASIKNILKFLDLHQEPDRRAIWEDLETDWKKGISGKSPFPKLFLYLKESFEGDAFRIPLDPKFAKDFLFELEDDLRKQGRLVHVPNFGLLPLKGPKEALQILEFVDEFIQQKSQKELKHLLAEEFQRIALLEKHYYSDPANSETARFRLLRAEAFSNASGFENSKSGPRGTLSAMLVRTLSEIAEKELKRRSSQREHDHFQEIKGKLSANDSTWDRKVLFVTEKEFRNFSEEVRRLLMDDSNIAYASWETSDTTMHAFMHKNADSVRQIVLSLSQTSNAEIWKILCIRKLIESHEPQIKSVFQKSDFVKAYGKVLRKGYVQYFPWYYSIFELIGIARFVQDIFFKNAKEKIRSAQNQLKFKNQEHSKKQEQARVQEKLRSEERIRMAEERSSISSTMDSYYFKKQTPPSVSDIQYLLPQFSAEVFSEILDREKFIRLAWDGGKEKSDQILCYPGDDSFRYRAKELHRLLMNKTEALQNKIRNPEEEMVLSRMKRVTKHIDSWFISHKKNDKNSETMTASAKQDEDPYEVFRKEMKKLRQNPDFQ</sequence>
<dbReference type="Proteomes" id="UP000231962">
    <property type="component" value="Unassembled WGS sequence"/>
</dbReference>
<proteinExistence type="predicted"/>
<organism evidence="3 5">
    <name type="scientific">Leptospira perolatii</name>
    <dbReference type="NCBI Taxonomy" id="2023191"/>
    <lineage>
        <taxon>Bacteria</taxon>
        <taxon>Pseudomonadati</taxon>
        <taxon>Spirochaetota</taxon>
        <taxon>Spirochaetia</taxon>
        <taxon>Leptospirales</taxon>
        <taxon>Leptospiraceae</taxon>
        <taxon>Leptospira</taxon>
    </lineage>
</organism>
<comment type="caution">
    <text evidence="3">The sequence shown here is derived from an EMBL/GenBank/DDBJ whole genome shotgun (WGS) entry which is preliminary data.</text>
</comment>
<evidence type="ECO:0000256" key="1">
    <source>
        <dbReference type="SAM" id="Coils"/>
    </source>
</evidence>
<keyword evidence="4" id="KW-1185">Reference proteome</keyword>
<dbReference type="RefSeq" id="WP_100715222.1">
    <property type="nucleotide sequence ID" value="NZ_NPDY01000025.1"/>
</dbReference>
<dbReference type="EMBL" id="NPDY01000025">
    <property type="protein sequence ID" value="PJZ68340.1"/>
    <property type="molecule type" value="Genomic_DNA"/>
</dbReference>
<feature type="coiled-coil region" evidence="1">
    <location>
        <begin position="479"/>
        <end position="506"/>
    </location>
</feature>
<evidence type="ECO:0000313" key="3">
    <source>
        <dbReference type="EMBL" id="PJZ71828.1"/>
    </source>
</evidence>
<evidence type="ECO:0000313" key="5">
    <source>
        <dbReference type="Proteomes" id="UP000231990"/>
    </source>
</evidence>
<gene>
    <name evidence="2" type="ORF">CH360_16705</name>
    <name evidence="3" type="ORF">CH373_17420</name>
</gene>
<dbReference type="EMBL" id="NPDZ01000018">
    <property type="protein sequence ID" value="PJZ71828.1"/>
    <property type="molecule type" value="Genomic_DNA"/>
</dbReference>
<keyword evidence="1" id="KW-0175">Coiled coil</keyword>
<dbReference type="AlphaFoldDB" id="A0A2M9ZID7"/>
<name>A0A2M9ZID7_9LEPT</name>
<dbReference type="OrthoDB" id="342782at2"/>
<accession>A0A2M9ZID7</accession>
<reference evidence="4 5" key="1">
    <citation type="submission" date="2017-07" db="EMBL/GenBank/DDBJ databases">
        <title>Leptospira spp. isolated from tropical soils.</title>
        <authorList>
            <person name="Thibeaux R."/>
            <person name="Iraola G."/>
            <person name="Ferres I."/>
            <person name="Bierque E."/>
            <person name="Girault D."/>
            <person name="Soupe-Gilbert M.-E."/>
            <person name="Picardeau M."/>
            <person name="Goarant C."/>
        </authorList>
    </citation>
    <scope>NUCLEOTIDE SEQUENCE [LARGE SCALE GENOMIC DNA]</scope>
    <source>
        <strain evidence="3 5">FH1-B-B1</strain>
        <strain evidence="2 4">FH1-B-C1</strain>
    </source>
</reference>